<dbReference type="SUPFAM" id="SSF88723">
    <property type="entry name" value="PIN domain-like"/>
    <property type="match status" value="1"/>
</dbReference>
<evidence type="ECO:0000256" key="3">
    <source>
        <dbReference type="ARBA" id="ARBA00022723"/>
    </source>
</evidence>
<dbReference type="InterPro" id="IPR051619">
    <property type="entry name" value="TypeII_TA_RNase_PINc/VapC"/>
</dbReference>
<dbReference type="Proteomes" id="UP001063698">
    <property type="component" value="Chromosome"/>
</dbReference>
<gene>
    <name evidence="6" type="primary">vapC</name>
    <name evidence="8" type="ORF">IPA_02635</name>
</gene>
<dbReference type="HAMAP" id="MF_00265">
    <property type="entry name" value="VapC_Nob1"/>
    <property type="match status" value="1"/>
</dbReference>
<dbReference type="PANTHER" id="PTHR35901:SF1">
    <property type="entry name" value="EXONUCLEASE VAPC9"/>
    <property type="match status" value="1"/>
</dbReference>
<reference evidence="8" key="1">
    <citation type="submission" date="2013-11" db="EMBL/GenBank/DDBJ databases">
        <title>Comparative genomics of Ignicoccus.</title>
        <authorList>
            <person name="Podar M."/>
        </authorList>
    </citation>
    <scope>NUCLEOTIDE SEQUENCE</scope>
    <source>
        <strain evidence="8">DSM 13166</strain>
    </source>
</reference>
<evidence type="ECO:0000313" key="9">
    <source>
        <dbReference type="Proteomes" id="UP001063698"/>
    </source>
</evidence>
<evidence type="ECO:0000256" key="4">
    <source>
        <dbReference type="ARBA" id="ARBA00022801"/>
    </source>
</evidence>
<dbReference type="GO" id="GO:0000287">
    <property type="term" value="F:magnesium ion binding"/>
    <property type="evidence" value="ECO:0007669"/>
    <property type="project" value="UniProtKB-UniRule"/>
</dbReference>
<comment type="function">
    <text evidence="6">Toxic component of a toxin-antitoxin (TA) system. An RNase.</text>
</comment>
<evidence type="ECO:0000256" key="5">
    <source>
        <dbReference type="ARBA" id="ARBA00022842"/>
    </source>
</evidence>
<dbReference type="AlphaFoldDB" id="A0A977K969"/>
<dbReference type="GO" id="GO:0004540">
    <property type="term" value="F:RNA nuclease activity"/>
    <property type="evidence" value="ECO:0007669"/>
    <property type="project" value="InterPro"/>
</dbReference>
<organism evidence="8 9">
    <name type="scientific">Ignicoccus pacificus DSM 13166</name>
    <dbReference type="NCBI Taxonomy" id="940294"/>
    <lineage>
        <taxon>Archaea</taxon>
        <taxon>Thermoproteota</taxon>
        <taxon>Thermoprotei</taxon>
        <taxon>Desulfurococcales</taxon>
        <taxon>Desulfurococcaceae</taxon>
        <taxon>Ignicoccus</taxon>
    </lineage>
</organism>
<feature type="domain" description="PIN" evidence="7">
    <location>
        <begin position="5"/>
        <end position="126"/>
    </location>
</feature>
<protein>
    <recommendedName>
        <fullName evidence="6">Ribonuclease VapC</fullName>
        <shortName evidence="6">RNase VapC</shortName>
        <ecNumber evidence="6">3.1.-.-</ecNumber>
    </recommendedName>
    <alternativeName>
        <fullName evidence="6">Putative toxin VapC</fullName>
    </alternativeName>
</protein>
<dbReference type="PANTHER" id="PTHR35901">
    <property type="entry name" value="RIBONUCLEASE VAPC3"/>
    <property type="match status" value="1"/>
</dbReference>
<evidence type="ECO:0000259" key="7">
    <source>
        <dbReference type="Pfam" id="PF01850"/>
    </source>
</evidence>
<comment type="cofactor">
    <cofactor evidence="6">
        <name>Mg(2+)</name>
        <dbReference type="ChEBI" id="CHEBI:18420"/>
    </cofactor>
</comment>
<evidence type="ECO:0000256" key="2">
    <source>
        <dbReference type="ARBA" id="ARBA00022722"/>
    </source>
</evidence>
<comment type="similarity">
    <text evidence="6">Belongs to the PINc/VapC protein family.</text>
</comment>
<sequence length="141" mass="16190">MERKVVVDASVVVKWFIEEEYSEQALKLLDAYKEGLLDLVAPSLLPYEVLNALKYSNVFGEDELKEVAIVLESLQITTFELRSDHARRSLEIAMRKGVTVYDASYVALAELENAAFYTADEKLLRKVKDLDFVKHIRDFDI</sequence>
<keyword evidence="5 6" id="KW-0460">Magnesium</keyword>
<feature type="binding site" evidence="6">
    <location>
        <position position="8"/>
    </location>
    <ligand>
        <name>Mg(2+)</name>
        <dbReference type="ChEBI" id="CHEBI:18420"/>
    </ligand>
</feature>
<accession>A0A977K969</accession>
<dbReference type="KEGG" id="ipc:IPA_02635"/>
<evidence type="ECO:0000256" key="6">
    <source>
        <dbReference type="HAMAP-Rule" id="MF_00265"/>
    </source>
</evidence>
<evidence type="ECO:0000313" key="8">
    <source>
        <dbReference type="EMBL" id="UXD21308.1"/>
    </source>
</evidence>
<dbReference type="EMBL" id="CP006868">
    <property type="protein sequence ID" value="UXD21308.1"/>
    <property type="molecule type" value="Genomic_DNA"/>
</dbReference>
<dbReference type="InterPro" id="IPR044153">
    <property type="entry name" value="PIN_Pae0151-like"/>
</dbReference>
<dbReference type="InterPro" id="IPR029060">
    <property type="entry name" value="PIN-like_dom_sf"/>
</dbReference>
<dbReference type="InterPro" id="IPR002716">
    <property type="entry name" value="PIN_dom"/>
</dbReference>
<dbReference type="Gene3D" id="3.40.50.1010">
    <property type="entry name" value="5'-nuclease"/>
    <property type="match status" value="1"/>
</dbReference>
<proteinExistence type="inferred from homology"/>
<keyword evidence="1 6" id="KW-1277">Toxin-antitoxin system</keyword>
<dbReference type="InterPro" id="IPR022907">
    <property type="entry name" value="VapC_family"/>
</dbReference>
<keyword evidence="2 6" id="KW-0540">Nuclease</keyword>
<dbReference type="Pfam" id="PF01850">
    <property type="entry name" value="PIN"/>
    <property type="match status" value="1"/>
</dbReference>
<dbReference type="EC" id="3.1.-.-" evidence="6"/>
<name>A0A977K969_9CREN</name>
<dbReference type="CDD" id="cd09873">
    <property type="entry name" value="PIN_Pae0151-like"/>
    <property type="match status" value="1"/>
</dbReference>
<keyword evidence="4 6" id="KW-0378">Hydrolase</keyword>
<keyword evidence="6" id="KW-0800">Toxin</keyword>
<keyword evidence="9" id="KW-1185">Reference proteome</keyword>
<evidence type="ECO:0000256" key="1">
    <source>
        <dbReference type="ARBA" id="ARBA00022649"/>
    </source>
</evidence>
<dbReference type="GO" id="GO:0016787">
    <property type="term" value="F:hydrolase activity"/>
    <property type="evidence" value="ECO:0007669"/>
    <property type="project" value="UniProtKB-KW"/>
</dbReference>
<keyword evidence="3 6" id="KW-0479">Metal-binding</keyword>
<feature type="binding site" evidence="6">
    <location>
        <position position="102"/>
    </location>
    <ligand>
        <name>Mg(2+)</name>
        <dbReference type="ChEBI" id="CHEBI:18420"/>
    </ligand>
</feature>
<dbReference type="GO" id="GO:0090729">
    <property type="term" value="F:toxin activity"/>
    <property type="evidence" value="ECO:0007669"/>
    <property type="project" value="UniProtKB-KW"/>
</dbReference>